<keyword evidence="4 6" id="KW-0479">Metal-binding</keyword>
<keyword evidence="5 6" id="KW-0408">Iron</keyword>
<dbReference type="InterPro" id="IPR050529">
    <property type="entry name" value="CYP450_sterol_14alpha_dmase"/>
</dbReference>
<evidence type="ECO:0000256" key="1">
    <source>
        <dbReference type="ARBA" id="ARBA00001971"/>
    </source>
</evidence>
<dbReference type="InterPro" id="IPR002403">
    <property type="entry name" value="Cyt_P450_E_grp-IV"/>
</dbReference>
<dbReference type="PANTHER" id="PTHR24304:SF2">
    <property type="entry name" value="24-HYDROXYCHOLESTEROL 7-ALPHA-HYDROXYLASE"/>
    <property type="match status" value="1"/>
</dbReference>
<proteinExistence type="inferred from homology"/>
<dbReference type="InterPro" id="IPR001128">
    <property type="entry name" value="Cyt_P450"/>
</dbReference>
<evidence type="ECO:0000256" key="2">
    <source>
        <dbReference type="ARBA" id="ARBA00010617"/>
    </source>
</evidence>
<dbReference type="EMBL" id="PGCI01000916">
    <property type="protein sequence ID" value="PLW11621.1"/>
    <property type="molecule type" value="Genomic_DNA"/>
</dbReference>
<evidence type="ECO:0000313" key="7">
    <source>
        <dbReference type="EMBL" id="PLW11621.1"/>
    </source>
</evidence>
<sequence length="643" mass="72803">MSASSKHYFNNEQTVSSQSSIFNLYLPCELEDVSLENIQNSLHLIYRKFAVIIVLLPRRFLAQLQAKNAVVDHSQKKPVSSLIGSAIISKKLTTAPSIEFWKHSPRIWTWPWLGSLFSYTRDPLGFIQKHHRLKGDVFTTTILGYDCTFIQSNEYIHSFATATRNVLDMTGAYKLIAAPLIGEEAFFGQTKYMHQVVLSKPRIEKLRERLWELTDQLLEMKWNQSLMTNKKSVEVVSWQTIDLGQMLDYVIFGLDVLFLIGDQMVKEKLDRISHLFRVMDSDLSLVGILLPMINGGRCPRKEAKNELLEILKQDVESRIDRHVRLAKLEAFGSGDFDDCAEGCCSSLGGESQQELPEILLRSELKELDGSILLDYDRGDDAAIKIINDKIEFVAIFIYGFVWAAQTNAAAATIGLVHDILLHDQSQAHMEASEQNPCASHADKIRRECASALRKENSSCAPFFADMPHLARCLNETLRLRGTGAMVRLAEKAFHLPPQAHQTQRIICPPGFIVLSPMSISLNPDTYPNPTRWDPDRYQRAPFISPLSGSEKDPARCIPIDEKYLIPPTTPTSPYFASWSLGQGHCPGKHLAYKMISMTVARFFEKFEVRPVHEQFEKANFEDVAAAGVQRLKSSFPVLIRKRT</sequence>
<keyword evidence="3 6" id="KW-0349">Heme</keyword>
<organism evidence="7 8">
    <name type="scientific">Puccinia coronata f. sp. avenae</name>
    <dbReference type="NCBI Taxonomy" id="200324"/>
    <lineage>
        <taxon>Eukaryota</taxon>
        <taxon>Fungi</taxon>
        <taxon>Dikarya</taxon>
        <taxon>Basidiomycota</taxon>
        <taxon>Pucciniomycotina</taxon>
        <taxon>Pucciniomycetes</taxon>
        <taxon>Pucciniales</taxon>
        <taxon>Pucciniaceae</taxon>
        <taxon>Puccinia</taxon>
    </lineage>
</organism>
<comment type="cofactor">
    <cofactor evidence="1 6">
        <name>heme</name>
        <dbReference type="ChEBI" id="CHEBI:30413"/>
    </cofactor>
</comment>
<dbReference type="SUPFAM" id="SSF48264">
    <property type="entry name" value="Cytochrome P450"/>
    <property type="match status" value="1"/>
</dbReference>
<comment type="caution">
    <text evidence="7">The sequence shown here is derived from an EMBL/GenBank/DDBJ whole genome shotgun (WGS) entry which is preliminary data.</text>
</comment>
<evidence type="ECO:0000313" key="8">
    <source>
        <dbReference type="Proteomes" id="UP000235392"/>
    </source>
</evidence>
<accession>A0A2N5SED6</accession>
<dbReference type="Proteomes" id="UP000235392">
    <property type="component" value="Unassembled WGS sequence"/>
</dbReference>
<evidence type="ECO:0000256" key="3">
    <source>
        <dbReference type="ARBA" id="ARBA00022617"/>
    </source>
</evidence>
<dbReference type="GO" id="GO:0016705">
    <property type="term" value="F:oxidoreductase activity, acting on paired donors, with incorporation or reduction of molecular oxygen"/>
    <property type="evidence" value="ECO:0007669"/>
    <property type="project" value="InterPro"/>
</dbReference>
<gene>
    <name evidence="7" type="ORF">PCASD_25237</name>
</gene>
<dbReference type="GO" id="GO:0004497">
    <property type="term" value="F:monooxygenase activity"/>
    <property type="evidence" value="ECO:0007669"/>
    <property type="project" value="InterPro"/>
</dbReference>
<dbReference type="Pfam" id="PF00067">
    <property type="entry name" value="p450"/>
    <property type="match status" value="1"/>
</dbReference>
<evidence type="ECO:0000256" key="5">
    <source>
        <dbReference type="ARBA" id="ARBA00023004"/>
    </source>
</evidence>
<comment type="similarity">
    <text evidence="2">Belongs to the cytochrome P450 family.</text>
</comment>
<evidence type="ECO:0000256" key="4">
    <source>
        <dbReference type="ARBA" id="ARBA00022723"/>
    </source>
</evidence>
<dbReference type="AlphaFoldDB" id="A0A2N5SED6"/>
<name>A0A2N5SED6_9BASI</name>
<evidence type="ECO:0000256" key="6">
    <source>
        <dbReference type="PIRSR" id="PIRSR602403-1"/>
    </source>
</evidence>
<dbReference type="GO" id="GO:0005506">
    <property type="term" value="F:iron ion binding"/>
    <property type="evidence" value="ECO:0007669"/>
    <property type="project" value="InterPro"/>
</dbReference>
<dbReference type="GO" id="GO:0020037">
    <property type="term" value="F:heme binding"/>
    <property type="evidence" value="ECO:0007669"/>
    <property type="project" value="InterPro"/>
</dbReference>
<feature type="binding site" description="axial binding residue" evidence="6">
    <location>
        <position position="585"/>
    </location>
    <ligand>
        <name>heme</name>
        <dbReference type="ChEBI" id="CHEBI:30413"/>
    </ligand>
    <ligandPart>
        <name>Fe</name>
        <dbReference type="ChEBI" id="CHEBI:18248"/>
    </ligandPart>
</feature>
<reference evidence="7 8" key="1">
    <citation type="submission" date="2017-11" db="EMBL/GenBank/DDBJ databases">
        <title>De novo assembly and phasing of dikaryotic genomes from two isolates of Puccinia coronata f. sp. avenae, the causal agent of oat crown rust.</title>
        <authorList>
            <person name="Miller M.E."/>
            <person name="Zhang Y."/>
            <person name="Omidvar V."/>
            <person name="Sperschneider J."/>
            <person name="Schwessinger B."/>
            <person name="Raley C."/>
            <person name="Palmer J.M."/>
            <person name="Garnica D."/>
            <person name="Upadhyaya N."/>
            <person name="Rathjen J."/>
            <person name="Taylor J.M."/>
            <person name="Park R.F."/>
            <person name="Dodds P.N."/>
            <person name="Hirsch C.D."/>
            <person name="Kianian S.F."/>
            <person name="Figueroa M."/>
        </authorList>
    </citation>
    <scope>NUCLEOTIDE SEQUENCE [LARGE SCALE GENOMIC DNA]</scope>
    <source>
        <strain evidence="7">12SD80</strain>
    </source>
</reference>
<dbReference type="InterPro" id="IPR036396">
    <property type="entry name" value="Cyt_P450_sf"/>
</dbReference>
<protein>
    <recommendedName>
        <fullName evidence="9">Cytochrome P450</fullName>
    </recommendedName>
</protein>
<evidence type="ECO:0008006" key="9">
    <source>
        <dbReference type="Google" id="ProtNLM"/>
    </source>
</evidence>
<dbReference type="Gene3D" id="1.10.630.10">
    <property type="entry name" value="Cytochrome P450"/>
    <property type="match status" value="1"/>
</dbReference>
<dbReference type="PANTHER" id="PTHR24304">
    <property type="entry name" value="CYTOCHROME P450 FAMILY 7"/>
    <property type="match status" value="1"/>
</dbReference>
<dbReference type="PRINTS" id="PR00465">
    <property type="entry name" value="EP450IV"/>
</dbReference>